<dbReference type="GO" id="GO:0046872">
    <property type="term" value="F:metal ion binding"/>
    <property type="evidence" value="ECO:0007669"/>
    <property type="project" value="UniProtKB-KW"/>
</dbReference>
<name>A0AAD4CKL1_ASPNN</name>
<accession>A0AAD4CKL1</accession>
<organism evidence="6 7">
    <name type="scientific">Aspergillus nanangensis</name>
    <dbReference type="NCBI Taxonomy" id="2582783"/>
    <lineage>
        <taxon>Eukaryota</taxon>
        <taxon>Fungi</taxon>
        <taxon>Dikarya</taxon>
        <taxon>Ascomycota</taxon>
        <taxon>Pezizomycotina</taxon>
        <taxon>Eurotiomycetes</taxon>
        <taxon>Eurotiomycetidae</taxon>
        <taxon>Eurotiales</taxon>
        <taxon>Aspergillaceae</taxon>
        <taxon>Aspergillus</taxon>
        <taxon>Aspergillus subgen. Circumdati</taxon>
    </lineage>
</organism>
<keyword evidence="4 5" id="KW-0408">Iron</keyword>
<evidence type="ECO:0000256" key="1">
    <source>
        <dbReference type="ARBA" id="ARBA00006787"/>
    </source>
</evidence>
<reference evidence="6" key="2">
    <citation type="submission" date="2020-02" db="EMBL/GenBank/DDBJ databases">
        <authorList>
            <person name="Gilchrist C.L.M."/>
            <person name="Chooi Y.-H."/>
        </authorList>
    </citation>
    <scope>NUCLEOTIDE SEQUENCE</scope>
    <source>
        <strain evidence="6">MST-FP2251</strain>
    </source>
</reference>
<dbReference type="GO" id="GO:0010436">
    <property type="term" value="F:carotenoid dioxygenase activity"/>
    <property type="evidence" value="ECO:0007669"/>
    <property type="project" value="TreeGrafter"/>
</dbReference>
<dbReference type="InterPro" id="IPR004294">
    <property type="entry name" value="Carotenoid_Oase"/>
</dbReference>
<feature type="binding site" evidence="5">
    <location>
        <position position="575"/>
    </location>
    <ligand>
        <name>Fe cation</name>
        <dbReference type="ChEBI" id="CHEBI:24875"/>
        <note>catalytic</note>
    </ligand>
</feature>
<dbReference type="AlphaFoldDB" id="A0AAD4CKL1"/>
<reference evidence="6" key="1">
    <citation type="journal article" date="2019" name="Beilstein J. Org. Chem.">
        <title>Nanangenines: drimane sesquiterpenoids as the dominant metabolite cohort of a novel Australian fungus, Aspergillus nanangensis.</title>
        <authorList>
            <person name="Lacey H.J."/>
            <person name="Gilchrist C.L.M."/>
            <person name="Crombie A."/>
            <person name="Kalaitzis J.A."/>
            <person name="Vuong D."/>
            <person name="Rutledge P.J."/>
            <person name="Turner P."/>
            <person name="Pitt J.I."/>
            <person name="Lacey E."/>
            <person name="Chooi Y.H."/>
            <person name="Piggott A.M."/>
        </authorList>
    </citation>
    <scope>NUCLEOTIDE SEQUENCE</scope>
    <source>
        <strain evidence="6">MST-FP2251</strain>
    </source>
</reference>
<protein>
    <recommendedName>
        <fullName evidence="8">Carotenoid oxygenase</fullName>
    </recommendedName>
</protein>
<evidence type="ECO:0000313" key="6">
    <source>
        <dbReference type="EMBL" id="KAF9887948.1"/>
    </source>
</evidence>
<proteinExistence type="inferred from homology"/>
<dbReference type="GO" id="GO:0016121">
    <property type="term" value="P:carotene catabolic process"/>
    <property type="evidence" value="ECO:0007669"/>
    <property type="project" value="TreeGrafter"/>
</dbReference>
<gene>
    <name evidence="6" type="ORF">FE257_009470</name>
</gene>
<evidence type="ECO:0000256" key="2">
    <source>
        <dbReference type="ARBA" id="ARBA00022723"/>
    </source>
</evidence>
<evidence type="ECO:0008006" key="8">
    <source>
        <dbReference type="Google" id="ProtNLM"/>
    </source>
</evidence>
<dbReference type="Proteomes" id="UP001194746">
    <property type="component" value="Unassembled WGS sequence"/>
</dbReference>
<evidence type="ECO:0000256" key="3">
    <source>
        <dbReference type="ARBA" id="ARBA00023002"/>
    </source>
</evidence>
<dbReference type="PANTHER" id="PTHR10543:SF89">
    <property type="entry name" value="CAROTENOID 9,10(9',10')-CLEAVAGE DIOXYGENASE 1"/>
    <property type="match status" value="1"/>
</dbReference>
<comment type="cofactor">
    <cofactor evidence="5">
        <name>Fe(2+)</name>
        <dbReference type="ChEBI" id="CHEBI:29033"/>
    </cofactor>
    <text evidence="5">Binds 1 Fe(2+) ion per subunit.</text>
</comment>
<keyword evidence="7" id="KW-1185">Reference proteome</keyword>
<evidence type="ECO:0000313" key="7">
    <source>
        <dbReference type="Proteomes" id="UP001194746"/>
    </source>
</evidence>
<comment type="similarity">
    <text evidence="1">Belongs to the carotenoid oxygenase family.</text>
</comment>
<dbReference type="EMBL" id="VCAU01000054">
    <property type="protein sequence ID" value="KAF9887948.1"/>
    <property type="molecule type" value="Genomic_DNA"/>
</dbReference>
<evidence type="ECO:0000256" key="5">
    <source>
        <dbReference type="PIRSR" id="PIRSR604294-1"/>
    </source>
</evidence>
<evidence type="ECO:0000256" key="4">
    <source>
        <dbReference type="ARBA" id="ARBA00023004"/>
    </source>
</evidence>
<feature type="binding site" evidence="5">
    <location>
        <position position="222"/>
    </location>
    <ligand>
        <name>Fe cation</name>
        <dbReference type="ChEBI" id="CHEBI:24875"/>
        <note>catalytic</note>
    </ligand>
</feature>
<keyword evidence="3" id="KW-0560">Oxidoreductase</keyword>
<dbReference type="Pfam" id="PF03055">
    <property type="entry name" value="RPE65"/>
    <property type="match status" value="1"/>
</dbReference>
<comment type="caution">
    <text evidence="6">The sequence shown here is derived from an EMBL/GenBank/DDBJ whole genome shotgun (WGS) entry which is preliminary data.</text>
</comment>
<feature type="binding site" evidence="5">
    <location>
        <position position="338"/>
    </location>
    <ligand>
        <name>Fe cation</name>
        <dbReference type="ChEBI" id="CHEBI:24875"/>
        <note>catalytic</note>
    </ligand>
</feature>
<keyword evidence="2 5" id="KW-0479">Metal-binding</keyword>
<feature type="binding site" evidence="5">
    <location>
        <position position="275"/>
    </location>
    <ligand>
        <name>Fe cation</name>
        <dbReference type="ChEBI" id="CHEBI:24875"/>
        <note>catalytic</note>
    </ligand>
</feature>
<dbReference type="PANTHER" id="PTHR10543">
    <property type="entry name" value="BETA-CAROTENE DIOXYGENASE"/>
    <property type="match status" value="1"/>
</dbReference>
<sequence>MSTGPKKHPYLSGNYAPIQTTLASQPCQLSGTIPDEFFGGQYVRNGSNPLHDDDKRDLHWFDGDGMLTGVFFERGPNGSGVQPVFSNQYIVTDVYQAARKSPGIYPILPSVATFVDPHSSPFRVFRGAVRTAFLIFASLLRLVASPIKKVNSANTNVLYHDGRAMATCEIGPPIRVFLPSLQTVGWFTGGKVMGEPEDRDASQARFGGGGIQGFYKEMTTAHPRVDPHTGELLLFHSTFLPPFVNYSIVPEGASIRRKPCLNQAVPGLSSGKMMHDFGVSRNHTIILDLPLHLDPFNISRNKPVLGYDPHGSTRLGVFPRHEPEKVRWFTTDPCLIMHTANSWDEKREDGTHAHSLLCRMNGAAPLYHMGNVEAPVDVVPAEHQCRLYYFQLPPSKSPDQQITHQWALSAVPFEFPHVPRHLEMSFVKYIYGCSMRRGNFSSSSITSFKIDCLVKLDIEQLLQKGLNSPPPQITGCVDQRSMSEVLASTDDKDPIKVFALPDGWFAQECSFVPRVDGTSEDDGWLVTYVFDESQLDGTGNALETSHSELWVIDAIGMKDIVARVVLPQRVPYGMHGNWFSEEQILHQREVARFRSI</sequence>